<sequence>MCGKTTNIEAIHEKVPANAKGKLTSIATEGDRTLFFDFLPIDLGEVAGMKTKFQLYTVPGQVYYNATRKLVLQGTDGVVMVYDSNPDRMEDNIESLRNLKENLKENSLDVENIPLVIQYNKRDVQNAMNIQEMSKKLNPYSAPEFEAIATKREGVMQTLKALSKLVLEKLNEDYSKKETVTPMVQKNTNYVTTSVSNNSRVEIRPKAKSGVIDADTYKEHIPIYTPLSQTSNAKNPLKKEMTVVTKMHSEELQHHNYSAATISSNQLTKSVSKPKRESYYGKIHKSSNRLQLIMLGIIFLILAIAVIAIVVVIRRG</sequence>
<dbReference type="InterPro" id="IPR052705">
    <property type="entry name" value="Gliding_Motility_GTPase"/>
</dbReference>
<evidence type="ECO:0000256" key="2">
    <source>
        <dbReference type="ARBA" id="ARBA00023134"/>
    </source>
</evidence>
<keyword evidence="2" id="KW-0342">GTP-binding</keyword>
<keyword evidence="4" id="KW-0472">Membrane</keyword>
<dbReference type="AlphaFoldDB" id="A0A1F7RPA2"/>
<evidence type="ECO:0000313" key="6">
    <source>
        <dbReference type="Proteomes" id="UP000178797"/>
    </source>
</evidence>
<evidence type="ECO:0000256" key="1">
    <source>
        <dbReference type="ARBA" id="ARBA00022741"/>
    </source>
</evidence>
<evidence type="ECO:0008006" key="7">
    <source>
        <dbReference type="Google" id="ProtNLM"/>
    </source>
</evidence>
<dbReference type="Pfam" id="PF00025">
    <property type="entry name" value="Arf"/>
    <property type="match status" value="1"/>
</dbReference>
<proteinExistence type="predicted"/>
<dbReference type="GO" id="GO:0005525">
    <property type="term" value="F:GTP binding"/>
    <property type="evidence" value="ECO:0007669"/>
    <property type="project" value="UniProtKB-KW"/>
</dbReference>
<keyword evidence="3" id="KW-0175">Coiled coil</keyword>
<evidence type="ECO:0000256" key="4">
    <source>
        <dbReference type="SAM" id="Phobius"/>
    </source>
</evidence>
<keyword evidence="4" id="KW-1133">Transmembrane helix</keyword>
<dbReference type="SUPFAM" id="SSF52540">
    <property type="entry name" value="P-loop containing nucleoside triphosphate hydrolases"/>
    <property type="match status" value="1"/>
</dbReference>
<dbReference type="CDD" id="cd00882">
    <property type="entry name" value="Ras_like_GTPase"/>
    <property type="match status" value="1"/>
</dbReference>
<dbReference type="Proteomes" id="UP000178797">
    <property type="component" value="Unassembled WGS sequence"/>
</dbReference>
<dbReference type="Gene3D" id="3.40.50.300">
    <property type="entry name" value="P-loop containing nucleotide triphosphate hydrolases"/>
    <property type="match status" value="1"/>
</dbReference>
<gene>
    <name evidence="5" type="ORF">A2W05_05075</name>
</gene>
<dbReference type="PROSITE" id="PS51419">
    <property type="entry name" value="RAB"/>
    <property type="match status" value="1"/>
</dbReference>
<feature type="coiled-coil region" evidence="3">
    <location>
        <begin position="86"/>
        <end position="113"/>
    </location>
</feature>
<reference evidence="5 6" key="1">
    <citation type="journal article" date="2016" name="Nat. Commun.">
        <title>Thousands of microbial genomes shed light on interconnected biogeochemical processes in an aquifer system.</title>
        <authorList>
            <person name="Anantharaman K."/>
            <person name="Brown C.T."/>
            <person name="Hug L.A."/>
            <person name="Sharon I."/>
            <person name="Castelle C.J."/>
            <person name="Probst A.J."/>
            <person name="Thomas B.C."/>
            <person name="Singh A."/>
            <person name="Wilkins M.J."/>
            <person name="Karaoz U."/>
            <person name="Brodie E.L."/>
            <person name="Williams K.H."/>
            <person name="Hubbard S.S."/>
            <person name="Banfield J.F."/>
        </authorList>
    </citation>
    <scope>NUCLEOTIDE SEQUENCE [LARGE SCALE GENOMIC DNA]</scope>
</reference>
<name>A0A1F7RPA2_9BACT</name>
<dbReference type="EMBL" id="MGDE01000240">
    <property type="protein sequence ID" value="OGL43140.1"/>
    <property type="molecule type" value="Genomic_DNA"/>
</dbReference>
<protein>
    <recommendedName>
        <fullName evidence="7">GTPase</fullName>
    </recommendedName>
</protein>
<feature type="transmembrane region" description="Helical" evidence="4">
    <location>
        <begin position="292"/>
        <end position="313"/>
    </location>
</feature>
<organism evidence="5 6">
    <name type="scientific">Candidatus Schekmanbacteria bacterium RBG_16_38_10</name>
    <dbReference type="NCBI Taxonomy" id="1817879"/>
    <lineage>
        <taxon>Bacteria</taxon>
        <taxon>Candidatus Schekmaniibacteriota</taxon>
    </lineage>
</organism>
<dbReference type="InterPro" id="IPR006689">
    <property type="entry name" value="Small_GTPase_ARF/SAR"/>
</dbReference>
<dbReference type="PANTHER" id="PTHR42708:SF1">
    <property type="entry name" value="GLIDING MOTILITY PROTEIN MGLA"/>
    <property type="match status" value="1"/>
</dbReference>
<keyword evidence="1" id="KW-0547">Nucleotide-binding</keyword>
<evidence type="ECO:0000313" key="5">
    <source>
        <dbReference type="EMBL" id="OGL43140.1"/>
    </source>
</evidence>
<evidence type="ECO:0000256" key="3">
    <source>
        <dbReference type="SAM" id="Coils"/>
    </source>
</evidence>
<comment type="caution">
    <text evidence="5">The sequence shown here is derived from an EMBL/GenBank/DDBJ whole genome shotgun (WGS) entry which is preliminary data.</text>
</comment>
<dbReference type="InterPro" id="IPR027417">
    <property type="entry name" value="P-loop_NTPase"/>
</dbReference>
<accession>A0A1F7RPA2</accession>
<dbReference type="PANTHER" id="PTHR42708">
    <property type="entry name" value="ATP/GTP-BINDING PROTEIN-RELATED"/>
    <property type="match status" value="1"/>
</dbReference>
<dbReference type="GO" id="GO:0003924">
    <property type="term" value="F:GTPase activity"/>
    <property type="evidence" value="ECO:0007669"/>
    <property type="project" value="InterPro"/>
</dbReference>
<keyword evidence="4" id="KW-0812">Transmembrane</keyword>